<dbReference type="STRING" id="1163617.SCD_n00460"/>
<keyword evidence="3" id="KW-1185">Reference proteome</keyword>
<dbReference type="InterPro" id="IPR018720">
    <property type="entry name" value="DUF2249"/>
</dbReference>
<dbReference type="HOGENOM" id="CLU_157868_2_1_4"/>
<feature type="domain" description="DUF2249" evidence="1">
    <location>
        <begin position="6"/>
        <end position="72"/>
    </location>
</feature>
<name>S6AIG6_SULDS</name>
<dbReference type="OrthoDB" id="151621at2"/>
<dbReference type="SUPFAM" id="SSF64307">
    <property type="entry name" value="SirA-like"/>
    <property type="match status" value="1"/>
</dbReference>
<dbReference type="CDD" id="cd00291">
    <property type="entry name" value="SirA_YedF_YeeD"/>
    <property type="match status" value="1"/>
</dbReference>
<accession>S6AIG6</accession>
<dbReference type="InterPro" id="IPR036868">
    <property type="entry name" value="TusA-like_sf"/>
</dbReference>
<dbReference type="EMBL" id="AP013066">
    <property type="protein sequence ID" value="BAN34309.1"/>
    <property type="molecule type" value="Genomic_DNA"/>
</dbReference>
<dbReference type="Pfam" id="PF10006">
    <property type="entry name" value="DUF2249"/>
    <property type="match status" value="1"/>
</dbReference>
<dbReference type="Proteomes" id="UP000015559">
    <property type="component" value="Chromosome"/>
</dbReference>
<protein>
    <recommendedName>
        <fullName evidence="1">DUF2249 domain-containing protein</fullName>
    </recommendedName>
</protein>
<sequence length="85" mass="9702">MSQERVLDVRGLEPPEPLERVLDAVATLQPGERVRMIHHREPCLLYPLLSKRGFNHLAEAKSEDHHEILIWRKGDAAAAPYGLQE</sequence>
<evidence type="ECO:0000313" key="3">
    <source>
        <dbReference type="Proteomes" id="UP000015559"/>
    </source>
</evidence>
<evidence type="ECO:0000313" key="2">
    <source>
        <dbReference type="EMBL" id="BAN34309.1"/>
    </source>
</evidence>
<dbReference type="AlphaFoldDB" id="S6AIG6"/>
<dbReference type="eggNOG" id="COG0425">
    <property type="taxonomic scope" value="Bacteria"/>
</dbReference>
<organism evidence="2 3">
    <name type="scientific">Sulfuricella denitrificans (strain DSM 22764 / NBRC 105220 / skB26)</name>
    <dbReference type="NCBI Taxonomy" id="1163617"/>
    <lineage>
        <taxon>Bacteria</taxon>
        <taxon>Pseudomonadati</taxon>
        <taxon>Pseudomonadota</taxon>
        <taxon>Betaproteobacteria</taxon>
        <taxon>Nitrosomonadales</taxon>
        <taxon>Sulfuricellaceae</taxon>
        <taxon>Sulfuricella</taxon>
    </lineage>
</organism>
<dbReference type="RefSeq" id="WP_009206745.1">
    <property type="nucleotide sequence ID" value="NC_022357.1"/>
</dbReference>
<proteinExistence type="predicted"/>
<reference evidence="2 3" key="1">
    <citation type="journal article" date="2012" name="Appl. Environ. Microbiol.">
        <title>Draft genome sequence of a psychrotolerant sulfur-oxidizing bacterium, Sulfuricella denitrificans skB26, and proteomic insights into cold adaptation.</title>
        <authorList>
            <person name="Watanabe T."/>
            <person name="Kojima H."/>
            <person name="Fukui M."/>
        </authorList>
    </citation>
    <scope>NUCLEOTIDE SEQUENCE [LARGE SCALE GENOMIC DNA]</scope>
    <source>
        <strain evidence="3">skB26</strain>
    </source>
</reference>
<gene>
    <name evidence="2" type="ORF">SCD_n00460</name>
</gene>
<dbReference type="KEGG" id="sdr:SCD_n00460"/>
<evidence type="ECO:0000259" key="1">
    <source>
        <dbReference type="Pfam" id="PF10006"/>
    </source>
</evidence>